<evidence type="ECO:0000259" key="7">
    <source>
        <dbReference type="PROSITE" id="PS51123"/>
    </source>
</evidence>
<dbReference type="Pfam" id="PF00691">
    <property type="entry name" value="OmpA"/>
    <property type="match status" value="1"/>
</dbReference>
<dbReference type="RefSeq" id="WP_072444802.1">
    <property type="nucleotide sequence ID" value="NZ_CADFDT010000002.1"/>
</dbReference>
<dbReference type="InterPro" id="IPR006665">
    <property type="entry name" value="OmpA-like"/>
</dbReference>
<gene>
    <name evidence="8" type="ORF">NA66_103315</name>
</gene>
<dbReference type="EMBL" id="QJJY01000033">
    <property type="protein sequence ID" value="PXX23799.1"/>
    <property type="molecule type" value="Genomic_DNA"/>
</dbReference>
<name>A0A318HZF3_BURPY</name>
<feature type="chain" id="PRO_5016460949" evidence="6">
    <location>
        <begin position="17"/>
        <end position="231"/>
    </location>
</feature>
<sequence>MAKKVAATLVATMVLAACSTSQGPTWNGYSVGLPNGQRAFRIDCHGIFEGQGTCYSKAAEICGTQQVRPIEQVAPIADADTTRDVRVLTFQCGPVPQPAQPAPQPVPVPPPPPPAPPAPKHVTLAGDATFDTDKATLRPDARAKLDALIDQARGMTFNTVTVNGYTDSRGSAAHNLGLSERRAQSVAQYLRDHGLQAKRFETRGFGASDPVATNATAAGRAQNRRVDITLE</sequence>
<evidence type="ECO:0000313" key="8">
    <source>
        <dbReference type="EMBL" id="PXX23799.1"/>
    </source>
</evidence>
<dbReference type="PROSITE" id="PS51257">
    <property type="entry name" value="PROKAR_LIPOPROTEIN"/>
    <property type="match status" value="1"/>
</dbReference>
<keyword evidence="3" id="KW-0998">Cell outer membrane</keyword>
<dbReference type="InterPro" id="IPR006664">
    <property type="entry name" value="OMP_bac"/>
</dbReference>
<evidence type="ECO:0000256" key="1">
    <source>
        <dbReference type="ARBA" id="ARBA00004442"/>
    </source>
</evidence>
<dbReference type="CDD" id="cd07185">
    <property type="entry name" value="OmpA_C-like"/>
    <property type="match status" value="1"/>
</dbReference>
<protein>
    <submittedName>
        <fullName evidence="8">Outer membrane protein OmpA-like peptidoglycan-associated protein</fullName>
    </submittedName>
</protein>
<comment type="subcellular location">
    <subcellularLocation>
        <location evidence="1">Cell outer membrane</location>
    </subcellularLocation>
</comment>
<dbReference type="AlphaFoldDB" id="A0A318HZF3"/>
<dbReference type="GO" id="GO:0009279">
    <property type="term" value="C:cell outer membrane"/>
    <property type="evidence" value="ECO:0007669"/>
    <property type="project" value="UniProtKB-SubCell"/>
</dbReference>
<dbReference type="InterPro" id="IPR036737">
    <property type="entry name" value="OmpA-like_sf"/>
</dbReference>
<proteinExistence type="predicted"/>
<dbReference type="InterPro" id="IPR050330">
    <property type="entry name" value="Bact_OuterMem_StrucFunc"/>
</dbReference>
<evidence type="ECO:0000256" key="6">
    <source>
        <dbReference type="SAM" id="SignalP"/>
    </source>
</evidence>
<dbReference type="PROSITE" id="PS51123">
    <property type="entry name" value="OMPA_2"/>
    <property type="match status" value="1"/>
</dbReference>
<dbReference type="PANTHER" id="PTHR30329">
    <property type="entry name" value="STATOR ELEMENT OF FLAGELLAR MOTOR COMPLEX"/>
    <property type="match status" value="1"/>
</dbReference>
<dbReference type="SUPFAM" id="SSF103088">
    <property type="entry name" value="OmpA-like"/>
    <property type="match status" value="1"/>
</dbReference>
<accession>A0A318HZF3</accession>
<feature type="domain" description="OmpA-like" evidence="7">
    <location>
        <begin position="117"/>
        <end position="231"/>
    </location>
</feature>
<reference evidence="8 9" key="1">
    <citation type="submission" date="2018-05" db="EMBL/GenBank/DDBJ databases">
        <title>Comparative genomics of bacterial root endophytes of switchgrass collected from native prairies over two seasons.</title>
        <authorList>
            <person name="Tang Y."/>
        </authorList>
    </citation>
    <scope>NUCLEOTIDE SEQUENCE [LARGE SCALE GENOMIC DNA]</scope>
    <source>
        <strain evidence="8 9">NFIX32</strain>
    </source>
</reference>
<evidence type="ECO:0000256" key="5">
    <source>
        <dbReference type="SAM" id="MobiDB-lite"/>
    </source>
</evidence>
<evidence type="ECO:0000313" key="9">
    <source>
        <dbReference type="Proteomes" id="UP000247755"/>
    </source>
</evidence>
<organism evidence="8 9">
    <name type="scientific">Burkholderia pyrrocinia</name>
    <name type="common">Pseudomonas pyrrocinia</name>
    <dbReference type="NCBI Taxonomy" id="60550"/>
    <lineage>
        <taxon>Bacteria</taxon>
        <taxon>Pseudomonadati</taxon>
        <taxon>Pseudomonadota</taxon>
        <taxon>Betaproteobacteria</taxon>
        <taxon>Burkholderiales</taxon>
        <taxon>Burkholderiaceae</taxon>
        <taxon>Burkholderia</taxon>
        <taxon>Burkholderia cepacia complex</taxon>
    </lineage>
</organism>
<feature type="signal peptide" evidence="6">
    <location>
        <begin position="1"/>
        <end position="16"/>
    </location>
</feature>
<evidence type="ECO:0000256" key="3">
    <source>
        <dbReference type="ARBA" id="ARBA00023237"/>
    </source>
</evidence>
<dbReference type="PRINTS" id="PR01021">
    <property type="entry name" value="OMPADOMAIN"/>
</dbReference>
<keyword evidence="2 4" id="KW-0472">Membrane</keyword>
<dbReference type="Gene3D" id="3.30.1330.60">
    <property type="entry name" value="OmpA-like domain"/>
    <property type="match status" value="1"/>
</dbReference>
<feature type="region of interest" description="Disordered" evidence="5">
    <location>
        <begin position="95"/>
        <end position="119"/>
    </location>
</feature>
<comment type="caution">
    <text evidence="8">The sequence shown here is derived from an EMBL/GenBank/DDBJ whole genome shotgun (WGS) entry which is preliminary data.</text>
</comment>
<evidence type="ECO:0000256" key="4">
    <source>
        <dbReference type="PROSITE-ProRule" id="PRU00473"/>
    </source>
</evidence>
<evidence type="ECO:0000256" key="2">
    <source>
        <dbReference type="ARBA" id="ARBA00023136"/>
    </source>
</evidence>
<dbReference type="Proteomes" id="UP000247755">
    <property type="component" value="Unassembled WGS sequence"/>
</dbReference>
<keyword evidence="6" id="KW-0732">Signal</keyword>
<dbReference type="PANTHER" id="PTHR30329:SF21">
    <property type="entry name" value="LIPOPROTEIN YIAD-RELATED"/>
    <property type="match status" value="1"/>
</dbReference>